<dbReference type="AlphaFoldDB" id="A0A4P6P093"/>
<dbReference type="EMBL" id="CP034759">
    <property type="protein sequence ID" value="QBG34446.1"/>
    <property type="molecule type" value="Genomic_DNA"/>
</dbReference>
<dbReference type="KEGG" id="lsd:EMK97_01185"/>
<feature type="compositionally biased region" description="Basic and acidic residues" evidence="1">
    <location>
        <begin position="128"/>
        <end position="138"/>
    </location>
</feature>
<protein>
    <recommendedName>
        <fullName evidence="4">Extensin family protein</fullName>
    </recommendedName>
</protein>
<name>A0A4P6P093_9GAMM</name>
<dbReference type="OrthoDB" id="6400617at2"/>
<evidence type="ECO:0000313" key="3">
    <source>
        <dbReference type="Proteomes" id="UP000290244"/>
    </source>
</evidence>
<evidence type="ECO:0000313" key="2">
    <source>
        <dbReference type="EMBL" id="QBG34446.1"/>
    </source>
</evidence>
<evidence type="ECO:0000256" key="1">
    <source>
        <dbReference type="SAM" id="MobiDB-lite"/>
    </source>
</evidence>
<feature type="region of interest" description="Disordered" evidence="1">
    <location>
        <begin position="103"/>
        <end position="138"/>
    </location>
</feature>
<sequence length="138" mass="14967">MASIPQSINGVTVRHANSANLNVEQALLTALQHCIKKDIAKGFTLSQIYISSANDSHKFPSRHVQGKGKAVDISRINGKKMSVSYGTDKEVTAIVDAMQQKFESAPGRRENFGPSTKKKLGSAHSVSGHKDHIHFSVN</sequence>
<dbReference type="RefSeq" id="WP_130598661.1">
    <property type="nucleotide sequence ID" value="NZ_CP034759.1"/>
</dbReference>
<gene>
    <name evidence="2" type="ORF">EMK97_01185</name>
</gene>
<accession>A0A4P6P093</accession>
<proteinExistence type="predicted"/>
<keyword evidence="3" id="KW-1185">Reference proteome</keyword>
<reference evidence="2 3" key="1">
    <citation type="submission" date="2018-12" db="EMBL/GenBank/DDBJ databases">
        <title>Complete genome of Litorilituus sediminis.</title>
        <authorList>
            <person name="Liu A."/>
            <person name="Rong J."/>
        </authorList>
    </citation>
    <scope>NUCLEOTIDE SEQUENCE [LARGE SCALE GENOMIC DNA]</scope>
    <source>
        <strain evidence="2 3">JCM 17549</strain>
    </source>
</reference>
<dbReference type="Proteomes" id="UP000290244">
    <property type="component" value="Chromosome"/>
</dbReference>
<evidence type="ECO:0008006" key="4">
    <source>
        <dbReference type="Google" id="ProtNLM"/>
    </source>
</evidence>
<organism evidence="2 3">
    <name type="scientific">Litorilituus sediminis</name>
    <dbReference type="NCBI Taxonomy" id="718192"/>
    <lineage>
        <taxon>Bacteria</taxon>
        <taxon>Pseudomonadati</taxon>
        <taxon>Pseudomonadota</taxon>
        <taxon>Gammaproteobacteria</taxon>
        <taxon>Alteromonadales</taxon>
        <taxon>Colwelliaceae</taxon>
        <taxon>Litorilituus</taxon>
    </lineage>
</organism>